<dbReference type="Gene3D" id="3.60.10.10">
    <property type="entry name" value="Endonuclease/exonuclease/phosphatase"/>
    <property type="match status" value="1"/>
</dbReference>
<dbReference type="GO" id="GO:0006506">
    <property type="term" value="P:GPI anchor biosynthetic process"/>
    <property type="evidence" value="ECO:0007669"/>
    <property type="project" value="TreeGrafter"/>
</dbReference>
<dbReference type="Proteomes" id="UP000319383">
    <property type="component" value="Chromosome"/>
</dbReference>
<evidence type="ECO:0000259" key="2">
    <source>
        <dbReference type="Pfam" id="PF03372"/>
    </source>
</evidence>
<dbReference type="InterPro" id="IPR005135">
    <property type="entry name" value="Endo/exonuclease/phosphatase"/>
</dbReference>
<dbReference type="InterPro" id="IPR036691">
    <property type="entry name" value="Endo/exonu/phosph_ase_sf"/>
</dbReference>
<evidence type="ECO:0000313" key="3">
    <source>
        <dbReference type="EMBL" id="QDU45924.1"/>
    </source>
</evidence>
<dbReference type="PANTHER" id="PTHR14859:SF15">
    <property type="entry name" value="ENDONUCLEASE_EXONUCLEASE_PHOSPHATASE DOMAIN-CONTAINING PROTEIN"/>
    <property type="match status" value="1"/>
</dbReference>
<dbReference type="SUPFAM" id="SSF56219">
    <property type="entry name" value="DNase I-like"/>
    <property type="match status" value="1"/>
</dbReference>
<dbReference type="PANTHER" id="PTHR14859">
    <property type="entry name" value="CALCOFLUOR WHITE HYPERSENSITIVE PROTEIN PRECURSOR"/>
    <property type="match status" value="1"/>
</dbReference>
<organism evidence="3 4">
    <name type="scientific">Symmachiella dynata</name>
    <dbReference type="NCBI Taxonomy" id="2527995"/>
    <lineage>
        <taxon>Bacteria</taxon>
        <taxon>Pseudomonadati</taxon>
        <taxon>Planctomycetota</taxon>
        <taxon>Planctomycetia</taxon>
        <taxon>Planctomycetales</taxon>
        <taxon>Planctomycetaceae</taxon>
        <taxon>Symmachiella</taxon>
    </lineage>
</organism>
<reference evidence="3 4" key="1">
    <citation type="submission" date="2019-02" db="EMBL/GenBank/DDBJ databases">
        <title>Deep-cultivation of Planctomycetes and their phenomic and genomic characterization uncovers novel biology.</title>
        <authorList>
            <person name="Wiegand S."/>
            <person name="Jogler M."/>
            <person name="Boedeker C."/>
            <person name="Pinto D."/>
            <person name="Vollmers J."/>
            <person name="Rivas-Marin E."/>
            <person name="Kohn T."/>
            <person name="Peeters S.H."/>
            <person name="Heuer A."/>
            <person name="Rast P."/>
            <person name="Oberbeckmann S."/>
            <person name="Bunk B."/>
            <person name="Jeske O."/>
            <person name="Meyerdierks A."/>
            <person name="Storesund J.E."/>
            <person name="Kallscheuer N."/>
            <person name="Luecker S."/>
            <person name="Lage O.M."/>
            <person name="Pohl T."/>
            <person name="Merkel B.J."/>
            <person name="Hornburger P."/>
            <person name="Mueller R.-W."/>
            <person name="Bruemmer F."/>
            <person name="Labrenz M."/>
            <person name="Spormann A.M."/>
            <person name="Op den Camp H."/>
            <person name="Overmann J."/>
            <person name="Amann R."/>
            <person name="Jetten M.S.M."/>
            <person name="Mascher T."/>
            <person name="Medema M.H."/>
            <person name="Devos D.P."/>
            <person name="Kaster A.-K."/>
            <person name="Ovreas L."/>
            <person name="Rohde M."/>
            <person name="Galperin M.Y."/>
            <person name="Jogler C."/>
        </authorList>
    </citation>
    <scope>NUCLEOTIDE SEQUENCE [LARGE SCALE GENOMIC DNA]</scope>
    <source>
        <strain evidence="3 4">Mal52</strain>
    </source>
</reference>
<evidence type="ECO:0000256" key="1">
    <source>
        <dbReference type="SAM" id="MobiDB-lite"/>
    </source>
</evidence>
<dbReference type="RefSeq" id="WP_145378456.1">
    <property type="nucleotide sequence ID" value="NZ_CP036276.1"/>
</dbReference>
<dbReference type="KEGG" id="sdyn:Mal52_44210"/>
<dbReference type="GO" id="GO:0003824">
    <property type="term" value="F:catalytic activity"/>
    <property type="evidence" value="ECO:0007669"/>
    <property type="project" value="InterPro"/>
</dbReference>
<gene>
    <name evidence="3" type="ORF">Mal52_44210</name>
</gene>
<sequence length="275" mass="30476">MAEETGRTSQPAEAGGDPPQRPALNVMSLNIAHGRKLARHQVLLSRATIEENLADIAAVVRREEVDVVALQEADGPSFWSGNFNHVARVGHLGDLEYHFRGGHLAIRARNSHLTYGTALISRWPLSATKSHAFAPSPPTPKKGFVVATVTVPGFGRDVDIVSVHLDFLSFRQRTRQIQELINVVSARGNPLIILGDMNCGWGRQRSSLRQLADNLGLHTHHPTEKIATFPAHRPRRRIDWIFVSSEFEILEYRSLPDQVSDHLGIVAKVTLAKPE</sequence>
<evidence type="ECO:0000313" key="4">
    <source>
        <dbReference type="Proteomes" id="UP000319383"/>
    </source>
</evidence>
<name>A0A517ZTZ3_9PLAN</name>
<dbReference type="Pfam" id="PF03372">
    <property type="entry name" value="Exo_endo_phos"/>
    <property type="match status" value="1"/>
</dbReference>
<protein>
    <recommendedName>
        <fullName evidence="2">Endonuclease/exonuclease/phosphatase domain-containing protein</fullName>
    </recommendedName>
</protein>
<keyword evidence="4" id="KW-1185">Reference proteome</keyword>
<accession>A0A517ZTZ3</accession>
<dbReference type="AlphaFoldDB" id="A0A517ZTZ3"/>
<feature type="region of interest" description="Disordered" evidence="1">
    <location>
        <begin position="1"/>
        <end position="22"/>
    </location>
</feature>
<dbReference type="EMBL" id="CP036276">
    <property type="protein sequence ID" value="QDU45924.1"/>
    <property type="molecule type" value="Genomic_DNA"/>
</dbReference>
<feature type="domain" description="Endonuclease/exonuclease/phosphatase" evidence="2">
    <location>
        <begin position="27"/>
        <end position="262"/>
    </location>
</feature>
<dbReference type="GO" id="GO:0016020">
    <property type="term" value="C:membrane"/>
    <property type="evidence" value="ECO:0007669"/>
    <property type="project" value="GOC"/>
</dbReference>
<dbReference type="InterPro" id="IPR051916">
    <property type="entry name" value="GPI-anchor_lipid_remodeler"/>
</dbReference>
<proteinExistence type="predicted"/>